<protein>
    <recommendedName>
        <fullName evidence="3">Retrotransposon gag domain-containing protein</fullName>
    </recommendedName>
</protein>
<dbReference type="PANTHER" id="PTHR33067">
    <property type="entry name" value="RNA-DIRECTED DNA POLYMERASE-RELATED"/>
    <property type="match status" value="1"/>
</dbReference>
<comment type="caution">
    <text evidence="4">The sequence shown here is derived from an EMBL/GenBank/DDBJ whole genome shotgun (WGS) entry which is preliminary data.</text>
</comment>
<accession>A0A2K3P7K3</accession>
<sequence length="831" mass="93815">IEKTARAIRKKAREALLASELEASSSGVRNSPEQSCTVMDEEEVPVNNPPPPPPPRRTLGDYGRRDDDVLANQGFQPLNPVSFDIKNTVLSALKENPYSGSESQCPNLHLSHFYEACDYTDPPGVSESDKRLRLFKHSLSGRAKDWLDTIPSGTIATWRQLERKFLDRYFPIHKFLERRAEISNFEQLDNETLYDAWERFKVCLKRCPNHGFDGHSQMQMFTQGLRPQTRMILDASAGGSLKNRDGVEVRELLESMAQNEYRAQNDRGAKKKGGLLELDAQSALLAQQKLMSSQLESMMKLISTSQPTNSQVSKVEQVRCDFCLQDHPNGGCFPEGSEEARYLANFRKSYPNNNSGWGNQGQASNQAQQRPPSRLEETLSNFIQMTQGNFEAMKTSQEVSNKNHEASIKNLEVQMGQLSRQFSSLQNSGGFGGNTRDNPRNETCKGIKLWSRELPDEETVEKNGKRKLIEREEVLDEESEFEDEEEWERELERMYMEESNASRVEEKSTFKEESVEKQSEIKEKDEKKSEKGKGVDDSPCARVPYPRKKPYARVKKLNREKDFKKFMKVLNKLVMAIPLVEALEHMPLYAKFLKELLAKKRKPLDDETVSMTEECSALIQRKLPQKRKDPGSFTIPCSIGDLAIGKALCDLGASINLMPLSMMKKIPGDVAKPTKMNLSLADRSIVHPEGILHDVLVKVAGFVFPADFVVLDMEDDGNWEPLLLGRPFLATSRALIDVELGELMLRMEDEKIVFSVFDTLKSYDGDPYDLQDQMGDSLIKDECKMDLMDTPPPHAAWRHGAIAHKAELIYSVTGAVAQLSGAVAQRNTSGG</sequence>
<name>A0A2K3P7K3_TRIPR</name>
<dbReference type="AlphaFoldDB" id="A0A2K3P7K3"/>
<dbReference type="EMBL" id="ASHM01004419">
    <property type="protein sequence ID" value="PNY11262.1"/>
    <property type="molecule type" value="Genomic_DNA"/>
</dbReference>
<evidence type="ECO:0000313" key="4">
    <source>
        <dbReference type="EMBL" id="PNY11262.1"/>
    </source>
</evidence>
<keyword evidence="1" id="KW-0175">Coiled coil</keyword>
<evidence type="ECO:0000256" key="2">
    <source>
        <dbReference type="SAM" id="MobiDB-lite"/>
    </source>
</evidence>
<dbReference type="PANTHER" id="PTHR33067:SF39">
    <property type="entry name" value="TRANSCRIPTION FACTOR INTERACTOR AND REGULATOR CCHC(ZN) FAMILY"/>
    <property type="match status" value="1"/>
</dbReference>
<feature type="compositionally biased region" description="Low complexity" evidence="2">
    <location>
        <begin position="353"/>
        <end position="369"/>
    </location>
</feature>
<dbReference type="Gene3D" id="2.40.70.10">
    <property type="entry name" value="Acid Proteases"/>
    <property type="match status" value="1"/>
</dbReference>
<gene>
    <name evidence="4" type="ORF">L195_g007865</name>
</gene>
<organism evidence="4 5">
    <name type="scientific">Trifolium pratense</name>
    <name type="common">Red clover</name>
    <dbReference type="NCBI Taxonomy" id="57577"/>
    <lineage>
        <taxon>Eukaryota</taxon>
        <taxon>Viridiplantae</taxon>
        <taxon>Streptophyta</taxon>
        <taxon>Embryophyta</taxon>
        <taxon>Tracheophyta</taxon>
        <taxon>Spermatophyta</taxon>
        <taxon>Magnoliopsida</taxon>
        <taxon>eudicotyledons</taxon>
        <taxon>Gunneridae</taxon>
        <taxon>Pentapetalae</taxon>
        <taxon>rosids</taxon>
        <taxon>fabids</taxon>
        <taxon>Fabales</taxon>
        <taxon>Fabaceae</taxon>
        <taxon>Papilionoideae</taxon>
        <taxon>50 kb inversion clade</taxon>
        <taxon>NPAAA clade</taxon>
        <taxon>Hologalegina</taxon>
        <taxon>IRL clade</taxon>
        <taxon>Trifolieae</taxon>
        <taxon>Trifolium</taxon>
    </lineage>
</organism>
<dbReference type="Pfam" id="PF03732">
    <property type="entry name" value="Retrotrans_gag"/>
    <property type="match status" value="1"/>
</dbReference>
<feature type="coiled-coil region" evidence="1">
    <location>
        <begin position="401"/>
        <end position="428"/>
    </location>
</feature>
<reference evidence="4 5" key="1">
    <citation type="journal article" date="2014" name="Am. J. Bot.">
        <title>Genome assembly and annotation for red clover (Trifolium pratense; Fabaceae).</title>
        <authorList>
            <person name="Istvanek J."/>
            <person name="Jaros M."/>
            <person name="Krenek A."/>
            <person name="Repkova J."/>
        </authorList>
    </citation>
    <scope>NUCLEOTIDE SEQUENCE [LARGE SCALE GENOMIC DNA]</scope>
    <source>
        <strain evidence="5">cv. Tatra</strain>
        <tissue evidence="4">Young leaves</tissue>
    </source>
</reference>
<feature type="compositionally biased region" description="Polar residues" evidence="2">
    <location>
        <begin position="27"/>
        <end position="37"/>
    </location>
</feature>
<evidence type="ECO:0000313" key="5">
    <source>
        <dbReference type="Proteomes" id="UP000236291"/>
    </source>
</evidence>
<evidence type="ECO:0000259" key="3">
    <source>
        <dbReference type="Pfam" id="PF03732"/>
    </source>
</evidence>
<feature type="non-terminal residue" evidence="4">
    <location>
        <position position="1"/>
    </location>
</feature>
<feature type="region of interest" description="Disordered" evidence="2">
    <location>
        <begin position="19"/>
        <end position="64"/>
    </location>
</feature>
<feature type="region of interest" description="Disordered" evidence="2">
    <location>
        <begin position="353"/>
        <end position="374"/>
    </location>
</feature>
<feature type="compositionally biased region" description="Pro residues" evidence="2">
    <location>
        <begin position="47"/>
        <end position="56"/>
    </location>
</feature>
<feature type="domain" description="Retrotransposon gag" evidence="3">
    <location>
        <begin position="133"/>
        <end position="227"/>
    </location>
</feature>
<feature type="compositionally biased region" description="Basic and acidic residues" evidence="2">
    <location>
        <begin position="503"/>
        <end position="536"/>
    </location>
</feature>
<dbReference type="InterPro" id="IPR021109">
    <property type="entry name" value="Peptidase_aspartic_dom_sf"/>
</dbReference>
<dbReference type="CDD" id="cd00303">
    <property type="entry name" value="retropepsin_like"/>
    <property type="match status" value="1"/>
</dbReference>
<dbReference type="ExpressionAtlas" id="A0A2K3P7K3">
    <property type="expression patterns" value="baseline"/>
</dbReference>
<dbReference type="Proteomes" id="UP000236291">
    <property type="component" value="Unassembled WGS sequence"/>
</dbReference>
<feature type="region of interest" description="Disordered" evidence="2">
    <location>
        <begin position="498"/>
        <end position="545"/>
    </location>
</feature>
<evidence type="ECO:0000256" key="1">
    <source>
        <dbReference type="SAM" id="Coils"/>
    </source>
</evidence>
<reference evidence="4 5" key="2">
    <citation type="journal article" date="2017" name="Front. Plant Sci.">
        <title>Gene Classification and Mining of Molecular Markers Useful in Red Clover (Trifolium pratense) Breeding.</title>
        <authorList>
            <person name="Istvanek J."/>
            <person name="Dluhosova J."/>
            <person name="Dluhos P."/>
            <person name="Patkova L."/>
            <person name="Nedelnik J."/>
            <person name="Repkova J."/>
        </authorList>
    </citation>
    <scope>NUCLEOTIDE SEQUENCE [LARGE SCALE GENOMIC DNA]</scope>
    <source>
        <strain evidence="5">cv. Tatra</strain>
        <tissue evidence="4">Young leaves</tissue>
    </source>
</reference>
<dbReference type="InterPro" id="IPR005162">
    <property type="entry name" value="Retrotrans_gag_dom"/>
</dbReference>
<proteinExistence type="predicted"/>